<evidence type="ECO:0000259" key="1">
    <source>
        <dbReference type="PROSITE" id="PS50878"/>
    </source>
</evidence>
<evidence type="ECO:0000313" key="3">
    <source>
        <dbReference type="Proteomes" id="UP000261210"/>
    </source>
</evidence>
<gene>
    <name evidence="2" type="ORF">DXD03_14810</name>
</gene>
<accession>A0A3E4NBQ9</accession>
<evidence type="ECO:0000313" key="2">
    <source>
        <dbReference type="EMBL" id="RGK60593.1"/>
    </source>
</evidence>
<dbReference type="RefSeq" id="WP_117684213.1">
    <property type="nucleotide sequence ID" value="NZ_JADNHC010000013.1"/>
</dbReference>
<dbReference type="EMBL" id="QSQU01000021">
    <property type="protein sequence ID" value="RGK60593.1"/>
    <property type="molecule type" value="Genomic_DNA"/>
</dbReference>
<sequence length="633" mass="74043">MKPTVEDILLRGYFPKELPQPFNTFSFGTKYAMIKREMDKIDTKKYPSSFPCRYSITKGKLSRRYIGIPNPLHYMKLVEQVVDTWDEIDHVIDASPFSQSRPLYHKELSRRSFSTSCKGVSDFREKCLEASFDKKVEIILDISRFYPSIYTHSVPWALLGKEKAKSIYNLSKREIASKVDSGDRDCVIYDKADKIDKYIRNCQGNQTIGIPIGTDISFIISELICSRIDSCIKIYDNSIVGCRYFDDYYFYVDTLSKAEDLLKFMQGLLDKFGLSINEEKIQIREFPFEFEDQFAIDLSKFNLNKITDTNLRIYFSLIWKFAEKNPRKIGQIFRYGLRVFDPKNPLRVKIESQEWKTFENLLFKTIMLDPSILNIAYKILDSYSYLLKDDSKKKLARIVDCIFRDHIPLKQDLEVSWALWLCKRFDLPITEHDSVLILKMENAISSLLLLDIVNSRPEFSPTSLLKSEIENLAHSFTEKSLTDENWLLLYEGVLKGWISRNDLIDSNPFFKILFDLKVSFYDCSPEADYSSSKYILSIKESPDNNIEEKAKMISKKIYKTVLDYRAMDIAMEENYEITAESIIEDLEDKLDVEQLKNEIYESVLLSLMEGGNVNEDEIVERYLTEINNYISFY</sequence>
<dbReference type="CDD" id="cd01646">
    <property type="entry name" value="RT_Bac_retron_I"/>
    <property type="match status" value="1"/>
</dbReference>
<name>A0A3E4NBQ9_9BACE</name>
<protein>
    <recommendedName>
        <fullName evidence="1">Reverse transcriptase domain-containing protein</fullName>
    </recommendedName>
</protein>
<proteinExistence type="predicted"/>
<dbReference type="AlphaFoldDB" id="A0A3E4NBQ9"/>
<feature type="domain" description="Reverse transcriptase" evidence="1">
    <location>
        <begin position="1"/>
        <end position="295"/>
    </location>
</feature>
<reference evidence="2 3" key="1">
    <citation type="submission" date="2018-08" db="EMBL/GenBank/DDBJ databases">
        <title>A genome reference for cultivated species of the human gut microbiota.</title>
        <authorList>
            <person name="Zou Y."/>
            <person name="Xue W."/>
            <person name="Luo G."/>
        </authorList>
    </citation>
    <scope>NUCLEOTIDE SEQUENCE [LARGE SCALE GENOMIC DNA]</scope>
    <source>
        <strain evidence="2 3">TF10-34</strain>
    </source>
</reference>
<dbReference type="InterPro" id="IPR000477">
    <property type="entry name" value="RT_dom"/>
</dbReference>
<comment type="caution">
    <text evidence="2">The sequence shown here is derived from an EMBL/GenBank/DDBJ whole genome shotgun (WGS) entry which is preliminary data.</text>
</comment>
<dbReference type="Proteomes" id="UP000261210">
    <property type="component" value="Unassembled WGS sequence"/>
</dbReference>
<organism evidence="2 3">
    <name type="scientific">Bacteroides xylanisolvens</name>
    <dbReference type="NCBI Taxonomy" id="371601"/>
    <lineage>
        <taxon>Bacteria</taxon>
        <taxon>Pseudomonadati</taxon>
        <taxon>Bacteroidota</taxon>
        <taxon>Bacteroidia</taxon>
        <taxon>Bacteroidales</taxon>
        <taxon>Bacteroidaceae</taxon>
        <taxon>Bacteroides</taxon>
    </lineage>
</organism>
<dbReference type="Pfam" id="PF00078">
    <property type="entry name" value="RVT_1"/>
    <property type="match status" value="1"/>
</dbReference>
<dbReference type="PROSITE" id="PS50878">
    <property type="entry name" value="RT_POL"/>
    <property type="match status" value="1"/>
</dbReference>